<proteinExistence type="predicted"/>
<accession>A0ABV8X424</accession>
<dbReference type="Proteomes" id="UP001595817">
    <property type="component" value="Unassembled WGS sequence"/>
</dbReference>
<dbReference type="GO" id="GO:0016301">
    <property type="term" value="F:kinase activity"/>
    <property type="evidence" value="ECO:0007669"/>
    <property type="project" value="UniProtKB-KW"/>
</dbReference>
<dbReference type="Gene3D" id="1.10.10.10">
    <property type="entry name" value="Winged helix-like DNA-binding domain superfamily/Winged helix DNA-binding domain"/>
    <property type="match status" value="1"/>
</dbReference>
<sequence>MSIKDQAIIDLIKQFPFLSQQEMAEKLNMSRPALANAISRLIREGKIIGRAYILPEENEIICIGGANVDRKFHLKNVMKQGTSNPAEVSQSVGGVARNVAENLGRLGHKVRLITAAGQDSEWTFIEQESLPFMNLQSVEFTSVSTGSYTAVIEPTGEMSVALAVMDVYEYLTPAVLSKSESFLRNASMLLTDLNCPKDTIDYLRKIALESDVELTVVAVSSPKMDRLPDNLLGVNWLICNVDEAEAYLNVDIQDQKTWEAAAQELCNRGVTNAIVTWGSKGVVACTRDKSTLHFSAEKLNHMSDATGAGDAFVGGLIHGRITGWPLEMSIQAGQTNAFQTLQSSHTVRKELTANSLRNEMEA</sequence>
<dbReference type="InterPro" id="IPR029056">
    <property type="entry name" value="Ribokinase-like"/>
</dbReference>
<evidence type="ECO:0000256" key="1">
    <source>
        <dbReference type="ARBA" id="ARBA00022679"/>
    </source>
</evidence>
<evidence type="ECO:0000256" key="2">
    <source>
        <dbReference type="ARBA" id="ARBA00022777"/>
    </source>
</evidence>
<reference evidence="5" key="1">
    <citation type="journal article" date="2019" name="Int. J. Syst. Evol. Microbiol.">
        <title>The Global Catalogue of Microorganisms (GCM) 10K type strain sequencing project: providing services to taxonomists for standard genome sequencing and annotation.</title>
        <authorList>
            <consortium name="The Broad Institute Genomics Platform"/>
            <consortium name="The Broad Institute Genome Sequencing Center for Infectious Disease"/>
            <person name="Wu L."/>
            <person name="Ma J."/>
        </authorList>
    </citation>
    <scope>NUCLEOTIDE SEQUENCE [LARGE SCALE GENOMIC DNA]</scope>
    <source>
        <strain evidence="5">CCUG 59778</strain>
    </source>
</reference>
<dbReference type="Pfam" id="PF13412">
    <property type="entry name" value="HTH_24"/>
    <property type="match status" value="1"/>
</dbReference>
<dbReference type="RefSeq" id="WP_378153720.1">
    <property type="nucleotide sequence ID" value="NZ_JBHSEC010000007.1"/>
</dbReference>
<dbReference type="SMART" id="SM00419">
    <property type="entry name" value="HTH_CRP"/>
    <property type="match status" value="1"/>
</dbReference>
<dbReference type="InterPro" id="IPR012318">
    <property type="entry name" value="HTH_CRP"/>
</dbReference>
<dbReference type="PANTHER" id="PTHR10584">
    <property type="entry name" value="SUGAR KINASE"/>
    <property type="match status" value="1"/>
</dbReference>
<keyword evidence="1" id="KW-0808">Transferase</keyword>
<organism evidence="4 5">
    <name type="scientific">Chungangia koreensis</name>
    <dbReference type="NCBI Taxonomy" id="752657"/>
    <lineage>
        <taxon>Bacteria</taxon>
        <taxon>Bacillati</taxon>
        <taxon>Bacillota</taxon>
        <taxon>Bacilli</taxon>
        <taxon>Lactobacillales</taxon>
        <taxon>Chungangia</taxon>
    </lineage>
</organism>
<dbReference type="PROSITE" id="PS00583">
    <property type="entry name" value="PFKB_KINASES_1"/>
    <property type="match status" value="1"/>
</dbReference>
<comment type="caution">
    <text evidence="4">The sequence shown here is derived from an EMBL/GenBank/DDBJ whole genome shotgun (WGS) entry which is preliminary data.</text>
</comment>
<dbReference type="Gene3D" id="3.40.1190.20">
    <property type="match status" value="1"/>
</dbReference>
<dbReference type="SUPFAM" id="SSF46785">
    <property type="entry name" value="Winged helix' DNA-binding domain"/>
    <property type="match status" value="1"/>
</dbReference>
<evidence type="ECO:0000313" key="5">
    <source>
        <dbReference type="Proteomes" id="UP001595817"/>
    </source>
</evidence>
<dbReference type="InterPro" id="IPR011611">
    <property type="entry name" value="PfkB_dom"/>
</dbReference>
<dbReference type="PANTHER" id="PTHR10584:SF166">
    <property type="entry name" value="RIBOKINASE"/>
    <property type="match status" value="1"/>
</dbReference>
<dbReference type="EMBL" id="JBHSEC010000007">
    <property type="protein sequence ID" value="MFC4410175.1"/>
    <property type="molecule type" value="Genomic_DNA"/>
</dbReference>
<keyword evidence="5" id="KW-1185">Reference proteome</keyword>
<dbReference type="InterPro" id="IPR036390">
    <property type="entry name" value="WH_DNA-bd_sf"/>
</dbReference>
<dbReference type="InterPro" id="IPR002173">
    <property type="entry name" value="Carboh/pur_kinase_PfkB_CS"/>
</dbReference>
<evidence type="ECO:0000259" key="3">
    <source>
        <dbReference type="SMART" id="SM00419"/>
    </source>
</evidence>
<keyword evidence="2 4" id="KW-0418">Kinase</keyword>
<dbReference type="SUPFAM" id="SSF53613">
    <property type="entry name" value="Ribokinase-like"/>
    <property type="match status" value="1"/>
</dbReference>
<name>A0ABV8X424_9LACT</name>
<feature type="domain" description="HTH crp-type" evidence="3">
    <location>
        <begin position="9"/>
        <end position="56"/>
    </location>
</feature>
<evidence type="ECO:0000313" key="4">
    <source>
        <dbReference type="EMBL" id="MFC4410175.1"/>
    </source>
</evidence>
<dbReference type="Pfam" id="PF00294">
    <property type="entry name" value="PfkB"/>
    <property type="match status" value="1"/>
</dbReference>
<gene>
    <name evidence="4" type="ORF">ACFOZY_06940</name>
</gene>
<dbReference type="InterPro" id="IPR036388">
    <property type="entry name" value="WH-like_DNA-bd_sf"/>
</dbReference>
<protein>
    <submittedName>
        <fullName evidence="4">Carbohydrate kinase</fullName>
    </submittedName>
</protein>
<dbReference type="CDD" id="cd01941">
    <property type="entry name" value="YeiC_kinase_like"/>
    <property type="match status" value="1"/>
</dbReference>